<dbReference type="EMBL" id="JAPEVB010000006">
    <property type="protein sequence ID" value="KAJ4386668.1"/>
    <property type="molecule type" value="Genomic_DNA"/>
</dbReference>
<reference evidence="3" key="1">
    <citation type="submission" date="2022-10" db="EMBL/GenBank/DDBJ databases">
        <title>Tapping the CABI collections for fungal endophytes: first genome assemblies for Collariella, Neodidymelliopsis, Ascochyta clinopodiicola, Didymella pomorum, Didymosphaeria variabile, Neocosmospora piperis and Neocucurbitaria cava.</title>
        <authorList>
            <person name="Hill R."/>
        </authorList>
    </citation>
    <scope>NUCLEOTIDE SEQUENCE</scope>
    <source>
        <strain evidence="3">IMI 355082</strain>
    </source>
</reference>
<name>A0A9W9CTS8_9PEZI</name>
<evidence type="ECO:0000313" key="4">
    <source>
        <dbReference type="Proteomes" id="UP001140453"/>
    </source>
</evidence>
<protein>
    <recommendedName>
        <fullName evidence="2">Myb-like DNA-binding domain-containing protein</fullName>
    </recommendedName>
</protein>
<dbReference type="Pfam" id="PF22980">
    <property type="entry name" value="Myb_DNA-bind_8"/>
    <property type="match status" value="1"/>
</dbReference>
<evidence type="ECO:0000313" key="3">
    <source>
        <dbReference type="EMBL" id="KAJ4386668.1"/>
    </source>
</evidence>
<evidence type="ECO:0000256" key="1">
    <source>
        <dbReference type="SAM" id="MobiDB-lite"/>
    </source>
</evidence>
<dbReference type="InterPro" id="IPR054505">
    <property type="entry name" value="Myb_DNA-bind_8"/>
</dbReference>
<sequence length="130" mass="13528">MAGKESAAGDGATLTEAQLKFLASMMKNTKSKPDIDWDQVAAEFGMTVKSARERHRVMSNKFGWNAKSGGDGLSPSPKTPKKSAGVTKNTGRVGGSAKKGKGKKAVVQDDEGSADEVDHGEAEMNGTGEA</sequence>
<dbReference type="Proteomes" id="UP001140453">
    <property type="component" value="Unassembled WGS sequence"/>
</dbReference>
<dbReference type="AlphaFoldDB" id="A0A9W9CTS8"/>
<proteinExistence type="predicted"/>
<keyword evidence="4" id="KW-1185">Reference proteome</keyword>
<evidence type="ECO:0000259" key="2">
    <source>
        <dbReference type="Pfam" id="PF22980"/>
    </source>
</evidence>
<feature type="domain" description="Myb-like DNA-binding" evidence="2">
    <location>
        <begin position="16"/>
        <end position="61"/>
    </location>
</feature>
<gene>
    <name evidence="3" type="ORF">N0V93_009566</name>
</gene>
<feature type="region of interest" description="Disordered" evidence="1">
    <location>
        <begin position="60"/>
        <end position="130"/>
    </location>
</feature>
<dbReference type="OrthoDB" id="5239281at2759"/>
<accession>A0A9W9CTS8</accession>
<organism evidence="3 4">
    <name type="scientific">Gnomoniopsis smithogilvyi</name>
    <dbReference type="NCBI Taxonomy" id="1191159"/>
    <lineage>
        <taxon>Eukaryota</taxon>
        <taxon>Fungi</taxon>
        <taxon>Dikarya</taxon>
        <taxon>Ascomycota</taxon>
        <taxon>Pezizomycotina</taxon>
        <taxon>Sordariomycetes</taxon>
        <taxon>Sordariomycetidae</taxon>
        <taxon>Diaporthales</taxon>
        <taxon>Gnomoniaceae</taxon>
        <taxon>Gnomoniopsis</taxon>
    </lineage>
</organism>
<comment type="caution">
    <text evidence="3">The sequence shown here is derived from an EMBL/GenBank/DDBJ whole genome shotgun (WGS) entry which is preliminary data.</text>
</comment>